<name>A0A6J7ZWD5_MYTCO</name>
<proteinExistence type="predicted"/>
<dbReference type="Proteomes" id="UP000507470">
    <property type="component" value="Unassembled WGS sequence"/>
</dbReference>
<dbReference type="InterPro" id="IPR013762">
    <property type="entry name" value="Integrase-like_cat_sf"/>
</dbReference>
<evidence type="ECO:0008006" key="4">
    <source>
        <dbReference type="Google" id="ProtNLM"/>
    </source>
</evidence>
<keyword evidence="1" id="KW-0233">DNA recombination</keyword>
<accession>A0A6J7ZWD5</accession>
<dbReference type="Gene3D" id="1.10.443.10">
    <property type="entry name" value="Intergrase catalytic core"/>
    <property type="match status" value="1"/>
</dbReference>
<dbReference type="PANTHER" id="PTHR34605">
    <property type="entry name" value="PHAGE_INTEGRASE DOMAIN-CONTAINING PROTEIN"/>
    <property type="match status" value="1"/>
</dbReference>
<gene>
    <name evidence="2" type="ORF">MCOR_179</name>
</gene>
<dbReference type="InterPro" id="IPR052925">
    <property type="entry name" value="Phage_Integrase-like_Recomb"/>
</dbReference>
<dbReference type="GO" id="GO:0015074">
    <property type="term" value="P:DNA integration"/>
    <property type="evidence" value="ECO:0007669"/>
    <property type="project" value="InterPro"/>
</dbReference>
<dbReference type="AlphaFoldDB" id="A0A6J7ZWD5"/>
<evidence type="ECO:0000313" key="2">
    <source>
        <dbReference type="EMBL" id="CAC5355478.1"/>
    </source>
</evidence>
<dbReference type="EMBL" id="CACVKT020000054">
    <property type="protein sequence ID" value="CAC5355478.1"/>
    <property type="molecule type" value="Genomic_DNA"/>
</dbReference>
<dbReference type="OrthoDB" id="6771932at2759"/>
<reference evidence="2 3" key="1">
    <citation type="submission" date="2020-06" db="EMBL/GenBank/DDBJ databases">
        <authorList>
            <person name="Li R."/>
            <person name="Bekaert M."/>
        </authorList>
    </citation>
    <scope>NUCLEOTIDE SEQUENCE [LARGE SCALE GENOMIC DNA]</scope>
    <source>
        <strain evidence="3">wild</strain>
    </source>
</reference>
<protein>
    <recommendedName>
        <fullName evidence="4">Tyr recombinase domain-containing protein</fullName>
    </recommendedName>
</protein>
<sequence>MQDILWWQNFISTFNGKSLILDKYPVTSVYTDACPEGGGGHFGSDWFYAKWDAYFAFTKDLHINELEALSVVLAAIRWGKTWQNKKVIVYSDNMATVGRLTPLTYSKFLSRLKQSLSHIGINPDKYSGHSFRRGGASFALECGIPTELIQSQGDWKSDAYKRYIDPSLDHRHVVMDTFAKRIQGKL</sequence>
<dbReference type="GO" id="GO:0003677">
    <property type="term" value="F:DNA binding"/>
    <property type="evidence" value="ECO:0007669"/>
    <property type="project" value="InterPro"/>
</dbReference>
<dbReference type="GO" id="GO:0006310">
    <property type="term" value="P:DNA recombination"/>
    <property type="evidence" value="ECO:0007669"/>
    <property type="project" value="UniProtKB-KW"/>
</dbReference>
<evidence type="ECO:0000313" key="3">
    <source>
        <dbReference type="Proteomes" id="UP000507470"/>
    </source>
</evidence>
<dbReference type="PANTHER" id="PTHR34605:SF5">
    <property type="entry name" value="INTEGRASE_RECOMBINASE XERD HOMOLOG"/>
    <property type="match status" value="1"/>
</dbReference>
<evidence type="ECO:0000256" key="1">
    <source>
        <dbReference type="ARBA" id="ARBA00023172"/>
    </source>
</evidence>
<organism evidence="2 3">
    <name type="scientific">Mytilus coruscus</name>
    <name type="common">Sea mussel</name>
    <dbReference type="NCBI Taxonomy" id="42192"/>
    <lineage>
        <taxon>Eukaryota</taxon>
        <taxon>Metazoa</taxon>
        <taxon>Spiralia</taxon>
        <taxon>Lophotrochozoa</taxon>
        <taxon>Mollusca</taxon>
        <taxon>Bivalvia</taxon>
        <taxon>Autobranchia</taxon>
        <taxon>Pteriomorphia</taxon>
        <taxon>Mytilida</taxon>
        <taxon>Mytiloidea</taxon>
        <taxon>Mytilidae</taxon>
        <taxon>Mytilinae</taxon>
        <taxon>Mytilus</taxon>
    </lineage>
</organism>
<keyword evidence="3" id="KW-1185">Reference proteome</keyword>
<dbReference type="SUPFAM" id="SSF56349">
    <property type="entry name" value="DNA breaking-rejoining enzymes"/>
    <property type="match status" value="1"/>
</dbReference>
<dbReference type="InterPro" id="IPR011010">
    <property type="entry name" value="DNA_brk_join_enz"/>
</dbReference>